<keyword evidence="1 3" id="KW-0808">Transferase</keyword>
<evidence type="ECO:0000259" key="2">
    <source>
        <dbReference type="PROSITE" id="PS51186"/>
    </source>
</evidence>
<organism evidence="3">
    <name type="scientific">uncultured bacterium Contig1763</name>
    <dbReference type="NCBI Taxonomy" id="1393507"/>
    <lineage>
        <taxon>Bacteria</taxon>
        <taxon>environmental samples</taxon>
    </lineage>
</organism>
<accession>W0FVR9</accession>
<proteinExistence type="predicted"/>
<dbReference type="InterPro" id="IPR000182">
    <property type="entry name" value="GNAT_dom"/>
</dbReference>
<dbReference type="PANTHER" id="PTHR13947:SF37">
    <property type="entry name" value="LD18367P"/>
    <property type="match status" value="1"/>
</dbReference>
<evidence type="ECO:0000313" key="3">
    <source>
        <dbReference type="EMBL" id="AHF27162.1"/>
    </source>
</evidence>
<feature type="domain" description="N-acetyltransferase" evidence="2">
    <location>
        <begin position="1"/>
        <end position="135"/>
    </location>
</feature>
<dbReference type="SUPFAM" id="SSF55729">
    <property type="entry name" value="Acyl-CoA N-acyltransferases (Nat)"/>
    <property type="match status" value="1"/>
</dbReference>
<dbReference type="EMBL" id="KC247075">
    <property type="protein sequence ID" value="AHF27162.1"/>
    <property type="molecule type" value="Genomic_DNA"/>
</dbReference>
<dbReference type="InterPro" id="IPR016181">
    <property type="entry name" value="Acyl_CoA_acyltransferase"/>
</dbReference>
<dbReference type="InterPro" id="IPR050769">
    <property type="entry name" value="NAT_camello-type"/>
</dbReference>
<dbReference type="PANTHER" id="PTHR13947">
    <property type="entry name" value="GNAT FAMILY N-ACETYLTRANSFERASE"/>
    <property type="match status" value="1"/>
</dbReference>
<dbReference type="GO" id="GO:0008080">
    <property type="term" value="F:N-acetyltransferase activity"/>
    <property type="evidence" value="ECO:0007669"/>
    <property type="project" value="InterPro"/>
</dbReference>
<name>W0FVR9_9BACT</name>
<dbReference type="PROSITE" id="PS51186">
    <property type="entry name" value="GNAT"/>
    <property type="match status" value="1"/>
</dbReference>
<dbReference type="CDD" id="cd04301">
    <property type="entry name" value="NAT_SF"/>
    <property type="match status" value="1"/>
</dbReference>
<reference evidence="3" key="1">
    <citation type="journal article" date="2013" name="PLoS ONE">
        <title>Metagenomic insights into the carbohydrate-active enzymes carried by the microorganisms adhering to solid digesta in the rumen of cows.</title>
        <authorList>
            <person name="Wang L."/>
            <person name="Hatem A."/>
            <person name="Catalyurek U.V."/>
            <person name="Morrison M."/>
            <person name="Yu Z."/>
        </authorList>
    </citation>
    <scope>NUCLEOTIDE SEQUENCE</scope>
</reference>
<dbReference type="Pfam" id="PF00583">
    <property type="entry name" value="Acetyltransf_1"/>
    <property type="match status" value="1"/>
</dbReference>
<protein>
    <submittedName>
        <fullName evidence="3">Acetyltransferase, GNAT family</fullName>
    </submittedName>
</protein>
<dbReference type="Gene3D" id="3.40.630.30">
    <property type="match status" value="1"/>
</dbReference>
<sequence length="170" mass="19251">MITDYVRQGNMYCSEDGTDITAAVAVTPYQTDDYHEIDWQAALKDDEVAVVHILAVNPHFRNHGCAKAMMRKVISLADSKGLKAVRLDALACNVPAHRLYESLGFQKRDVRHWYAENTGWVDFLAPLCYLQVKIPPSFWKTSRSRKMLCGIHTKEQNKKVSLHSTSSPLS</sequence>
<dbReference type="AlphaFoldDB" id="W0FVR9"/>
<evidence type="ECO:0000256" key="1">
    <source>
        <dbReference type="ARBA" id="ARBA00022679"/>
    </source>
</evidence>